<dbReference type="AlphaFoldDB" id="A0A5N4ALT1"/>
<dbReference type="PANTHER" id="PTHR21421">
    <property type="entry name" value="GUSTATORY RECEPTOR"/>
    <property type="match status" value="1"/>
</dbReference>
<name>A0A5N4ALT1_PHOPY</name>
<organism evidence="9 10">
    <name type="scientific">Photinus pyralis</name>
    <name type="common">Common eastern firefly</name>
    <name type="synonym">Lampyris pyralis</name>
    <dbReference type="NCBI Taxonomy" id="7054"/>
    <lineage>
        <taxon>Eukaryota</taxon>
        <taxon>Metazoa</taxon>
        <taxon>Ecdysozoa</taxon>
        <taxon>Arthropoda</taxon>
        <taxon>Hexapoda</taxon>
        <taxon>Insecta</taxon>
        <taxon>Pterygota</taxon>
        <taxon>Neoptera</taxon>
        <taxon>Endopterygota</taxon>
        <taxon>Coleoptera</taxon>
        <taxon>Polyphaga</taxon>
        <taxon>Elateriformia</taxon>
        <taxon>Elateroidea</taxon>
        <taxon>Lampyridae</taxon>
        <taxon>Lampyrinae</taxon>
        <taxon>Photinus</taxon>
    </lineage>
</organism>
<evidence type="ECO:0000256" key="1">
    <source>
        <dbReference type="ARBA" id="ARBA00004651"/>
    </source>
</evidence>
<keyword evidence="10" id="KW-1185">Reference proteome</keyword>
<evidence type="ECO:0000256" key="3">
    <source>
        <dbReference type="ARBA" id="ARBA00022475"/>
    </source>
</evidence>
<comment type="similarity">
    <text evidence="2">Belongs to the insect chemoreceptor superfamily. Gustatory receptor (GR) family. Gr5a subfamily.</text>
</comment>
<proteinExistence type="inferred from homology"/>
<protein>
    <submittedName>
        <fullName evidence="9">Uncharacterized protein</fullName>
    </submittedName>
</protein>
<comment type="subcellular location">
    <subcellularLocation>
        <location evidence="1">Cell membrane</location>
        <topology evidence="1">Multi-pass membrane protein</topology>
    </subcellularLocation>
</comment>
<feature type="non-terminal residue" evidence="9">
    <location>
        <position position="178"/>
    </location>
</feature>
<keyword evidence="4 8" id="KW-0812">Transmembrane</keyword>
<evidence type="ECO:0000256" key="8">
    <source>
        <dbReference type="SAM" id="Phobius"/>
    </source>
</evidence>
<dbReference type="EMBL" id="VVIM01000006">
    <property type="protein sequence ID" value="KAB0798315.1"/>
    <property type="molecule type" value="Genomic_DNA"/>
</dbReference>
<gene>
    <name evidence="9" type="ORF">PPYR_09308</name>
</gene>
<dbReference type="GO" id="GO:0005886">
    <property type="term" value="C:plasma membrane"/>
    <property type="evidence" value="ECO:0007669"/>
    <property type="project" value="UniProtKB-SubCell"/>
</dbReference>
<feature type="transmembrane region" description="Helical" evidence="8">
    <location>
        <begin position="71"/>
        <end position="92"/>
    </location>
</feature>
<comment type="caution">
    <text evidence="9">The sequence shown here is derived from an EMBL/GenBank/DDBJ whole genome shotgun (WGS) entry which is preliminary data.</text>
</comment>
<feature type="transmembrane region" description="Helical" evidence="8">
    <location>
        <begin position="112"/>
        <end position="135"/>
    </location>
</feature>
<accession>A0A5N4ALT1</accession>
<dbReference type="InterPro" id="IPR009318">
    <property type="entry name" value="Gustatory_rcpt"/>
</dbReference>
<keyword evidence="7" id="KW-0675">Receptor</keyword>
<dbReference type="InParanoid" id="A0A5N4ALT1"/>
<dbReference type="GO" id="GO:0008527">
    <property type="term" value="F:taste receptor activity"/>
    <property type="evidence" value="ECO:0007669"/>
    <property type="project" value="InterPro"/>
</dbReference>
<keyword evidence="5 8" id="KW-1133">Transmembrane helix</keyword>
<evidence type="ECO:0000313" key="9">
    <source>
        <dbReference type="EMBL" id="KAB0798315.1"/>
    </source>
</evidence>
<dbReference type="Proteomes" id="UP000327044">
    <property type="component" value="Unassembled WGS sequence"/>
</dbReference>
<dbReference type="PANTHER" id="PTHR21421:SF29">
    <property type="entry name" value="GUSTATORY RECEPTOR 5A FOR TREHALOSE-RELATED"/>
    <property type="match status" value="1"/>
</dbReference>
<dbReference type="GO" id="GO:0050916">
    <property type="term" value="P:sensory perception of sweet taste"/>
    <property type="evidence" value="ECO:0007669"/>
    <property type="project" value="UniProtKB-ARBA"/>
</dbReference>
<reference evidence="9 10" key="1">
    <citation type="journal article" date="2018" name="Elife">
        <title>Firefly genomes illuminate parallel origins of bioluminescence in beetles.</title>
        <authorList>
            <person name="Fallon T.R."/>
            <person name="Lower S.E."/>
            <person name="Chang C.H."/>
            <person name="Bessho-Uehara M."/>
            <person name="Martin G.J."/>
            <person name="Bewick A.J."/>
            <person name="Behringer M."/>
            <person name="Debat H.J."/>
            <person name="Wong I."/>
            <person name="Day J.C."/>
            <person name="Suvorov A."/>
            <person name="Silva C.J."/>
            <person name="Stanger-Hall K.F."/>
            <person name="Hall D.W."/>
            <person name="Schmitz R.J."/>
            <person name="Nelson D.R."/>
            <person name="Lewis S.M."/>
            <person name="Shigenobu S."/>
            <person name="Bybee S.M."/>
            <person name="Larracuente A.M."/>
            <person name="Oba Y."/>
            <person name="Weng J.K."/>
        </authorList>
    </citation>
    <scope>NUCLEOTIDE SEQUENCE [LARGE SCALE GENOMIC DNA]</scope>
    <source>
        <strain evidence="9">1611_PpyrPB1</strain>
        <tissue evidence="9">Whole body</tissue>
    </source>
</reference>
<sequence length="178" mass="20085">MYKKSNQIFTLYKPNPIPKPRKNLNTSRRNFHQCLKWMLLVAQCFGQIPVIGITDPSARSLQFKWKSWRTVYALLNCLGSVCLTGTFLGNLLVNGMDLFSSSKKPLGDLGVIGTVLASVAFHVNTMVVTLLFFNLSKNWPHLMNKWADVEDSMSSYGWPKYLDIRINGTVLVVLTVAI</sequence>
<keyword evidence="3" id="KW-1003">Cell membrane</keyword>
<evidence type="ECO:0000256" key="5">
    <source>
        <dbReference type="ARBA" id="ARBA00022989"/>
    </source>
</evidence>
<dbReference type="Pfam" id="PF06151">
    <property type="entry name" value="Trehalose_recp"/>
    <property type="match status" value="1"/>
</dbReference>
<evidence type="ECO:0000256" key="6">
    <source>
        <dbReference type="ARBA" id="ARBA00023136"/>
    </source>
</evidence>
<evidence type="ECO:0000256" key="2">
    <source>
        <dbReference type="ARBA" id="ARBA00005327"/>
    </source>
</evidence>
<keyword evidence="6 8" id="KW-0472">Membrane</keyword>
<evidence type="ECO:0000256" key="7">
    <source>
        <dbReference type="ARBA" id="ARBA00023170"/>
    </source>
</evidence>
<evidence type="ECO:0000313" key="10">
    <source>
        <dbReference type="Proteomes" id="UP000327044"/>
    </source>
</evidence>
<evidence type="ECO:0000256" key="4">
    <source>
        <dbReference type="ARBA" id="ARBA00022692"/>
    </source>
</evidence>